<evidence type="ECO:0000256" key="1">
    <source>
        <dbReference type="ARBA" id="ARBA00023172"/>
    </source>
</evidence>
<dbReference type="EMBL" id="RCZM01000006">
    <property type="protein sequence ID" value="TPG13916.1"/>
    <property type="molecule type" value="Genomic_DNA"/>
</dbReference>
<keyword evidence="3" id="KW-1185">Reference proteome</keyword>
<dbReference type="OrthoDB" id="148546at2"/>
<dbReference type="AlphaFoldDB" id="A0A502CQ36"/>
<evidence type="ECO:0000313" key="2">
    <source>
        <dbReference type="EMBL" id="TPG13916.1"/>
    </source>
</evidence>
<dbReference type="Proteomes" id="UP000317722">
    <property type="component" value="Unassembled WGS sequence"/>
</dbReference>
<accession>A0A502CQ36</accession>
<protein>
    <recommendedName>
        <fullName evidence="4">Phage integrase family protein</fullName>
    </recommendedName>
</protein>
<proteinExistence type="predicted"/>
<keyword evidence="1" id="KW-0233">DNA recombination</keyword>
<dbReference type="GO" id="GO:0006310">
    <property type="term" value="P:DNA recombination"/>
    <property type="evidence" value="ECO:0007669"/>
    <property type="project" value="UniProtKB-KW"/>
</dbReference>
<dbReference type="InterPro" id="IPR011010">
    <property type="entry name" value="DNA_brk_join_enz"/>
</dbReference>
<dbReference type="Gene3D" id="1.10.443.10">
    <property type="entry name" value="Intergrase catalytic core"/>
    <property type="match status" value="1"/>
</dbReference>
<comment type="caution">
    <text evidence="2">The sequence shown here is derived from an EMBL/GenBank/DDBJ whole genome shotgun (WGS) entry which is preliminary data.</text>
</comment>
<dbReference type="RefSeq" id="WP_140742908.1">
    <property type="nucleotide sequence ID" value="NZ_RCZM01000006.1"/>
</dbReference>
<dbReference type="InterPro" id="IPR013762">
    <property type="entry name" value="Integrase-like_cat_sf"/>
</dbReference>
<dbReference type="GO" id="GO:0003677">
    <property type="term" value="F:DNA binding"/>
    <property type="evidence" value="ECO:0007669"/>
    <property type="project" value="InterPro"/>
</dbReference>
<evidence type="ECO:0008006" key="4">
    <source>
        <dbReference type="Google" id="ProtNLM"/>
    </source>
</evidence>
<dbReference type="GO" id="GO:0015074">
    <property type="term" value="P:DNA integration"/>
    <property type="evidence" value="ECO:0007669"/>
    <property type="project" value="InterPro"/>
</dbReference>
<gene>
    <name evidence="2" type="ORF">EAH86_16950</name>
</gene>
<sequence length="70" mass="7261">MAASLWIAAGIDIKTVSSWLGHSTAKLTLDTYGHLMGTNADSAALERVNRAMAGTAQSQGVRAEPSSDEA</sequence>
<evidence type="ECO:0000313" key="3">
    <source>
        <dbReference type="Proteomes" id="UP000317722"/>
    </source>
</evidence>
<name>A0A502CQ36_9MICO</name>
<dbReference type="SUPFAM" id="SSF56349">
    <property type="entry name" value="DNA breaking-rejoining enzymes"/>
    <property type="match status" value="1"/>
</dbReference>
<organism evidence="2 3">
    <name type="scientific">Pedococcus bigeumensis</name>
    <dbReference type="NCBI Taxonomy" id="433644"/>
    <lineage>
        <taxon>Bacteria</taxon>
        <taxon>Bacillati</taxon>
        <taxon>Actinomycetota</taxon>
        <taxon>Actinomycetes</taxon>
        <taxon>Micrococcales</taxon>
        <taxon>Intrasporangiaceae</taxon>
        <taxon>Pedococcus</taxon>
    </lineage>
</organism>
<reference evidence="2 3" key="1">
    <citation type="journal article" date="2019" name="Environ. Microbiol.">
        <title>Species interactions and distinct microbial communities in high Arctic permafrost affected cryosols are associated with the CH4 and CO2 gas fluxes.</title>
        <authorList>
            <person name="Altshuler I."/>
            <person name="Hamel J."/>
            <person name="Turney S."/>
            <person name="Magnuson E."/>
            <person name="Levesque R."/>
            <person name="Greer C."/>
            <person name="Whyte L.G."/>
        </authorList>
    </citation>
    <scope>NUCLEOTIDE SEQUENCE [LARGE SCALE GENOMIC DNA]</scope>
    <source>
        <strain evidence="2 3">S9.3A</strain>
    </source>
</reference>